<organism evidence="1 2">
    <name type="scientific">Photobacterium piscicola</name>
    <dbReference type="NCBI Taxonomy" id="1378299"/>
    <lineage>
        <taxon>Bacteria</taxon>
        <taxon>Pseudomonadati</taxon>
        <taxon>Pseudomonadota</taxon>
        <taxon>Gammaproteobacteria</taxon>
        <taxon>Vibrionales</taxon>
        <taxon>Vibrionaceae</taxon>
        <taxon>Photobacterium</taxon>
    </lineage>
</organism>
<proteinExistence type="predicted"/>
<sequence>MINIPAIGAPALFVLEKILGNRPSSAAALETWALVNCQPSSEPRHATTAASVTMLPTVGLNMWLNTRPNGAVDAASSELGIIP</sequence>
<reference evidence="1 2" key="1">
    <citation type="submission" date="2017-02" db="EMBL/GenBank/DDBJ databases">
        <authorList>
            <person name="Peterson S.W."/>
        </authorList>
    </citation>
    <scope>NUCLEOTIDE SEQUENCE [LARGE SCALE GENOMIC DNA]</scope>
    <source>
        <strain evidence="2">type strain: NCCB 100098</strain>
    </source>
</reference>
<dbReference type="AlphaFoldDB" id="A0A1T5I617"/>
<gene>
    <name evidence="1" type="ORF">CZ809_03995</name>
</gene>
<dbReference type="Proteomes" id="UP000189966">
    <property type="component" value="Unassembled WGS sequence"/>
</dbReference>
<evidence type="ECO:0000313" key="1">
    <source>
        <dbReference type="EMBL" id="SKC34383.1"/>
    </source>
</evidence>
<name>A0A1T5I617_9GAMM</name>
<accession>A0A1T5I617</accession>
<dbReference type="EMBL" id="FUZI01000016">
    <property type="protein sequence ID" value="SKC34383.1"/>
    <property type="molecule type" value="Genomic_DNA"/>
</dbReference>
<protein>
    <submittedName>
        <fullName evidence="1">Uncharacterized protein</fullName>
    </submittedName>
</protein>
<evidence type="ECO:0000313" key="2">
    <source>
        <dbReference type="Proteomes" id="UP000189966"/>
    </source>
</evidence>